<dbReference type="AlphaFoldDB" id="A0A0E9R628"/>
<sequence>MYYPFSADYVQYRLCSTLIPHLEFEPEPIELLAKFFVLLHNTSPLCCTITIVLLHRLASKSLPCGSALGSLQVQ</sequence>
<evidence type="ECO:0000313" key="1">
    <source>
        <dbReference type="EMBL" id="JAH24574.1"/>
    </source>
</evidence>
<reference evidence="1" key="2">
    <citation type="journal article" date="2015" name="Fish Shellfish Immunol.">
        <title>Early steps in the European eel (Anguilla anguilla)-Vibrio vulnificus interaction in the gills: Role of the RtxA13 toxin.</title>
        <authorList>
            <person name="Callol A."/>
            <person name="Pajuelo D."/>
            <person name="Ebbesson L."/>
            <person name="Teles M."/>
            <person name="MacKenzie S."/>
            <person name="Amaro C."/>
        </authorList>
    </citation>
    <scope>NUCLEOTIDE SEQUENCE</scope>
</reference>
<accession>A0A0E9R628</accession>
<dbReference type="EMBL" id="GBXM01062348">
    <property type="protein sequence ID" value="JAH46229.1"/>
    <property type="molecule type" value="Transcribed_RNA"/>
</dbReference>
<reference evidence="1" key="1">
    <citation type="submission" date="2014-11" db="EMBL/GenBank/DDBJ databases">
        <authorList>
            <person name="Amaro Gonzalez C."/>
        </authorList>
    </citation>
    <scope>NUCLEOTIDE SEQUENCE</scope>
</reference>
<proteinExistence type="predicted"/>
<protein>
    <submittedName>
        <fullName evidence="1">Uncharacterized protein</fullName>
    </submittedName>
</protein>
<dbReference type="EMBL" id="GBXM01084003">
    <property type="protein sequence ID" value="JAH24574.1"/>
    <property type="molecule type" value="Transcribed_RNA"/>
</dbReference>
<organism evidence="1">
    <name type="scientific">Anguilla anguilla</name>
    <name type="common">European freshwater eel</name>
    <name type="synonym">Muraena anguilla</name>
    <dbReference type="NCBI Taxonomy" id="7936"/>
    <lineage>
        <taxon>Eukaryota</taxon>
        <taxon>Metazoa</taxon>
        <taxon>Chordata</taxon>
        <taxon>Craniata</taxon>
        <taxon>Vertebrata</taxon>
        <taxon>Euteleostomi</taxon>
        <taxon>Actinopterygii</taxon>
        <taxon>Neopterygii</taxon>
        <taxon>Teleostei</taxon>
        <taxon>Anguilliformes</taxon>
        <taxon>Anguillidae</taxon>
        <taxon>Anguilla</taxon>
    </lineage>
</organism>
<name>A0A0E9R628_ANGAN</name>